<feature type="domain" description="Recombinase zinc beta ribbon" evidence="5">
    <location>
        <begin position="166"/>
        <end position="223"/>
    </location>
</feature>
<dbReference type="Proteomes" id="UP000741013">
    <property type="component" value="Unassembled WGS sequence"/>
</dbReference>
<keyword evidence="1" id="KW-0238">DNA-binding</keyword>
<dbReference type="InterPro" id="IPR025827">
    <property type="entry name" value="Zn_ribbon_recom_dom"/>
</dbReference>
<evidence type="ECO:0008006" key="8">
    <source>
        <dbReference type="Google" id="ProtNLM"/>
    </source>
</evidence>
<feature type="domain" description="Recombinase" evidence="4">
    <location>
        <begin position="35"/>
        <end position="143"/>
    </location>
</feature>
<dbReference type="InterPro" id="IPR038109">
    <property type="entry name" value="DNA_bind_recomb_sf"/>
</dbReference>
<feature type="region of interest" description="Disordered" evidence="3">
    <location>
        <begin position="272"/>
        <end position="291"/>
    </location>
</feature>
<accession>A0ABS4PSE7</accession>
<evidence type="ECO:0000259" key="4">
    <source>
        <dbReference type="Pfam" id="PF07508"/>
    </source>
</evidence>
<evidence type="ECO:0000256" key="3">
    <source>
        <dbReference type="SAM" id="MobiDB-lite"/>
    </source>
</evidence>
<gene>
    <name evidence="6" type="ORF">JOM49_003759</name>
</gene>
<name>A0ABS4PSE7_9PSEU</name>
<dbReference type="Pfam" id="PF13408">
    <property type="entry name" value="Zn_ribbon_recom"/>
    <property type="match status" value="1"/>
</dbReference>
<dbReference type="PANTHER" id="PTHR30461:SF2">
    <property type="entry name" value="SERINE RECOMBINASE PINE-RELATED"/>
    <property type="match status" value="1"/>
</dbReference>
<feature type="region of interest" description="Disordered" evidence="3">
    <location>
        <begin position="58"/>
        <end position="77"/>
    </location>
</feature>
<comment type="caution">
    <text evidence="6">The sequence shown here is derived from an EMBL/GenBank/DDBJ whole genome shotgun (WGS) entry which is preliminary data.</text>
</comment>
<protein>
    <recommendedName>
        <fullName evidence="8">Recombinase zinc beta ribbon domain-containing protein</fullName>
    </recommendedName>
</protein>
<dbReference type="Pfam" id="PF07508">
    <property type="entry name" value="Recombinase"/>
    <property type="match status" value="1"/>
</dbReference>
<evidence type="ECO:0000313" key="6">
    <source>
        <dbReference type="EMBL" id="MBP2182233.1"/>
    </source>
</evidence>
<evidence type="ECO:0000256" key="2">
    <source>
        <dbReference type="ARBA" id="ARBA00023172"/>
    </source>
</evidence>
<keyword evidence="7" id="KW-1185">Reference proteome</keyword>
<evidence type="ECO:0000256" key="1">
    <source>
        <dbReference type="ARBA" id="ARBA00023125"/>
    </source>
</evidence>
<keyword evidence="2" id="KW-0233">DNA recombination</keyword>
<proteinExistence type="predicted"/>
<feature type="region of interest" description="Disordered" evidence="3">
    <location>
        <begin position="349"/>
        <end position="379"/>
    </location>
</feature>
<evidence type="ECO:0000259" key="5">
    <source>
        <dbReference type="Pfam" id="PF13408"/>
    </source>
</evidence>
<evidence type="ECO:0000313" key="7">
    <source>
        <dbReference type="Proteomes" id="UP000741013"/>
    </source>
</evidence>
<dbReference type="InterPro" id="IPR050639">
    <property type="entry name" value="SSR_resolvase"/>
</dbReference>
<dbReference type="PANTHER" id="PTHR30461">
    <property type="entry name" value="DNA-INVERTASE FROM LAMBDOID PROPHAGE"/>
    <property type="match status" value="1"/>
</dbReference>
<dbReference type="EMBL" id="JAGGMS010000001">
    <property type="protein sequence ID" value="MBP2182233.1"/>
    <property type="molecule type" value="Genomic_DNA"/>
</dbReference>
<reference evidence="6 7" key="1">
    <citation type="submission" date="2021-03" db="EMBL/GenBank/DDBJ databases">
        <title>Sequencing the genomes of 1000 actinobacteria strains.</title>
        <authorList>
            <person name="Klenk H.-P."/>
        </authorList>
    </citation>
    <scope>NUCLEOTIDE SEQUENCE [LARGE SCALE GENOMIC DNA]</scope>
    <source>
        <strain evidence="6 7">DSM 45510</strain>
    </source>
</reference>
<organism evidence="6 7">
    <name type="scientific">Amycolatopsis magusensis</name>
    <dbReference type="NCBI Taxonomy" id="882444"/>
    <lineage>
        <taxon>Bacteria</taxon>
        <taxon>Bacillati</taxon>
        <taxon>Actinomycetota</taxon>
        <taxon>Actinomycetes</taxon>
        <taxon>Pseudonocardiales</taxon>
        <taxon>Pseudonocardiaceae</taxon>
        <taxon>Amycolatopsis</taxon>
    </lineage>
</organism>
<dbReference type="RefSeq" id="WP_245369370.1">
    <property type="nucleotide sequence ID" value="NZ_JAGGMS010000001.1"/>
</dbReference>
<sequence>MLWLPCQDFRHPSPAKAAKGMTKSRLEPDGVRGETVTQIAMWRYHDGLGYDTIAERLNADPDKYPPPEPPNKARARGAWGKTSVYEILRNPKYTGYQVYNRRARRSRQGSKINDPIKWVWSNEPVHEPLIAKPMYDELNARRAAKRGSREGNAQSTHPAARRTNVLRGMVFCSCGRRMFGDAAHRFVYYKCWPRNNNRGRPDKYEGHPKTVYLREDALLDAIARFFTDRVFGEQRRAVLAADLAGADDTAHREREAKRVRLERAVAEVDRQQRSLLGQARQGDPSDPFTQALRGSYNDLETDKKTALAELATLDAEAGDGAAPPKPDEQALLDALPYLALNLAVCTPHAAPRPLRSHQPEPPAPRRGRHGRHRDAATSR</sequence>
<dbReference type="InterPro" id="IPR011109">
    <property type="entry name" value="DNA_bind_recombinase_dom"/>
</dbReference>
<dbReference type="Gene3D" id="3.90.1750.20">
    <property type="entry name" value="Putative Large Serine Recombinase, Chain B, Domain 2"/>
    <property type="match status" value="1"/>
</dbReference>